<dbReference type="InterPro" id="IPR001173">
    <property type="entry name" value="Glyco_trans_2-like"/>
</dbReference>
<protein>
    <recommendedName>
        <fullName evidence="1">Glycosyltransferase 2-like domain-containing protein</fullName>
    </recommendedName>
</protein>
<dbReference type="AlphaFoldDB" id="A0A2W7CDQ2"/>
<dbReference type="InterPro" id="IPR050834">
    <property type="entry name" value="Glycosyltransf_2"/>
</dbReference>
<sequence>MPMVDILIPNYCYGRYLPQAVESIVRQQVEDIRILIIDNASTDDSVDVAKKLARQDKRITLVAREKNLGLHASWNEGLDWASSKYVVILCADDLLVDGCFHRALSVLERVPDVSFACGAELAWHEDRPFPIVENSDVGDWRFLSMESYALARSLPSRVIFGFGASLIRTSDLKRVGHFRSEISYNEDVEMFLRLSLHRRVAVTNAIHGIRREHGANISAVFWQDPKRDMVEKKIAFDSFFSNDAAGVPGVEQLRRNVYRNLGKRAYWSGLSHIARGQRAAGFDLLRFAAELSPSLAYIPPIDYLAHVPNPLSHIRSRLAEAWGQH</sequence>
<dbReference type="OrthoDB" id="5291101at2"/>
<evidence type="ECO:0000259" key="1">
    <source>
        <dbReference type="Pfam" id="PF00535"/>
    </source>
</evidence>
<dbReference type="EMBL" id="MZXV01000009">
    <property type="protein sequence ID" value="PZV40391.1"/>
    <property type="molecule type" value="Genomic_DNA"/>
</dbReference>
<accession>A0A2W7CDQ2</accession>
<dbReference type="Proteomes" id="UP000248616">
    <property type="component" value="Unassembled WGS sequence"/>
</dbReference>
<dbReference type="InterPro" id="IPR029044">
    <property type="entry name" value="Nucleotide-diphossugar_trans"/>
</dbReference>
<organism evidence="2 3">
    <name type="scientific">Mesorhizobium kowhaii</name>
    <dbReference type="NCBI Taxonomy" id="1300272"/>
    <lineage>
        <taxon>Bacteria</taxon>
        <taxon>Pseudomonadati</taxon>
        <taxon>Pseudomonadota</taxon>
        <taxon>Alphaproteobacteria</taxon>
        <taxon>Hyphomicrobiales</taxon>
        <taxon>Phyllobacteriaceae</taxon>
        <taxon>Mesorhizobium</taxon>
    </lineage>
</organism>
<gene>
    <name evidence="2" type="ORF">B5V02_01025</name>
</gene>
<reference evidence="3" key="1">
    <citation type="submission" date="2017-03" db="EMBL/GenBank/DDBJ databases">
        <authorList>
            <person name="Safronova V.I."/>
            <person name="Sazanova A.L."/>
            <person name="Chirak E.R."/>
        </authorList>
    </citation>
    <scope>NUCLEOTIDE SEQUENCE [LARGE SCALE GENOMIC DNA]</scope>
    <source>
        <strain evidence="3">Ach-343</strain>
    </source>
</reference>
<dbReference type="Gene3D" id="3.90.550.10">
    <property type="entry name" value="Spore Coat Polysaccharide Biosynthesis Protein SpsA, Chain A"/>
    <property type="match status" value="1"/>
</dbReference>
<evidence type="ECO:0000313" key="2">
    <source>
        <dbReference type="EMBL" id="PZV40391.1"/>
    </source>
</evidence>
<proteinExistence type="predicted"/>
<name>A0A2W7CDQ2_9HYPH</name>
<evidence type="ECO:0000313" key="3">
    <source>
        <dbReference type="Proteomes" id="UP000248616"/>
    </source>
</evidence>
<dbReference type="SUPFAM" id="SSF53448">
    <property type="entry name" value="Nucleotide-diphospho-sugar transferases"/>
    <property type="match status" value="1"/>
</dbReference>
<dbReference type="PANTHER" id="PTHR43685">
    <property type="entry name" value="GLYCOSYLTRANSFERASE"/>
    <property type="match status" value="1"/>
</dbReference>
<comment type="caution">
    <text evidence="2">The sequence shown here is derived from an EMBL/GenBank/DDBJ whole genome shotgun (WGS) entry which is preliminary data.</text>
</comment>
<dbReference type="PANTHER" id="PTHR43685:SF11">
    <property type="entry name" value="GLYCOSYLTRANSFERASE TAGX-RELATED"/>
    <property type="match status" value="1"/>
</dbReference>
<dbReference type="Pfam" id="PF00535">
    <property type="entry name" value="Glycos_transf_2"/>
    <property type="match status" value="1"/>
</dbReference>
<dbReference type="RefSeq" id="WP_111542419.1">
    <property type="nucleotide sequence ID" value="NZ_MZXV01000009.1"/>
</dbReference>
<feature type="domain" description="Glycosyltransferase 2-like" evidence="1">
    <location>
        <begin position="6"/>
        <end position="118"/>
    </location>
</feature>
<dbReference type="CDD" id="cd00761">
    <property type="entry name" value="Glyco_tranf_GTA_type"/>
    <property type="match status" value="1"/>
</dbReference>
<keyword evidence="3" id="KW-1185">Reference proteome</keyword>